<organism evidence="2 3">
    <name type="scientific">Clavelina lepadiformis</name>
    <name type="common">Light-bulb sea squirt</name>
    <name type="synonym">Ascidia lepadiformis</name>
    <dbReference type="NCBI Taxonomy" id="159417"/>
    <lineage>
        <taxon>Eukaryota</taxon>
        <taxon>Metazoa</taxon>
        <taxon>Chordata</taxon>
        <taxon>Tunicata</taxon>
        <taxon>Ascidiacea</taxon>
        <taxon>Aplousobranchia</taxon>
        <taxon>Clavelinidae</taxon>
        <taxon>Clavelina</taxon>
    </lineage>
</organism>
<comment type="caution">
    <text evidence="2">The sequence shown here is derived from an EMBL/GenBank/DDBJ whole genome shotgun (WGS) entry which is preliminary data.</text>
</comment>
<protein>
    <submittedName>
        <fullName evidence="2">Uncharacterized protein</fullName>
    </submittedName>
</protein>
<evidence type="ECO:0000256" key="1">
    <source>
        <dbReference type="SAM" id="MobiDB-lite"/>
    </source>
</evidence>
<reference evidence="2 3" key="1">
    <citation type="submission" date="2024-02" db="EMBL/GenBank/DDBJ databases">
        <authorList>
            <person name="Daric V."/>
            <person name="Darras S."/>
        </authorList>
    </citation>
    <scope>NUCLEOTIDE SEQUENCE [LARGE SCALE GENOMIC DNA]</scope>
</reference>
<feature type="region of interest" description="Disordered" evidence="1">
    <location>
        <begin position="215"/>
        <end position="330"/>
    </location>
</feature>
<dbReference type="Proteomes" id="UP001642483">
    <property type="component" value="Unassembled WGS sequence"/>
</dbReference>
<evidence type="ECO:0000313" key="2">
    <source>
        <dbReference type="EMBL" id="CAK8681341.1"/>
    </source>
</evidence>
<gene>
    <name evidence="2" type="ORF">CVLEPA_LOCUS11553</name>
</gene>
<feature type="compositionally biased region" description="Low complexity" evidence="1">
    <location>
        <begin position="300"/>
        <end position="316"/>
    </location>
</feature>
<feature type="compositionally biased region" description="Acidic residues" evidence="1">
    <location>
        <begin position="227"/>
        <end position="237"/>
    </location>
</feature>
<name>A0ABP0FP18_CLALP</name>
<dbReference type="EMBL" id="CAWYQH010000079">
    <property type="protein sequence ID" value="CAK8681341.1"/>
    <property type="molecule type" value="Genomic_DNA"/>
</dbReference>
<proteinExistence type="predicted"/>
<accession>A0ABP0FP18</accession>
<evidence type="ECO:0000313" key="3">
    <source>
        <dbReference type="Proteomes" id="UP001642483"/>
    </source>
</evidence>
<sequence length="330" mass="37563">MAQQAVTSATDGGDCNGIVDTFSNLIVNIQAISLQAPYIAETLKSISEQKKVLENKDKAKSEQIVDLQNEIAASGREIEAWKQQSHEQERMTDRAKNENDMLRRKIGEFERKVTSFESQLQASERESQERISVLENERKVAKIDIQNLQRNIDQSKDMIKNLEDDVKNYQFAMESLKNCLKLTNQKAKKLQKRNEKLQVCKKHYDFLLSEKMKEHQELNSDRRSAEESAESDEENEYEYVYNLPFQPGIPTRGSRRPPLRNYQLPRNAINTQNNRSADGRALPEVPTTSAGIQAHDDVISVTSSSSNQSTLRSSASDTDDRARNSAVTHV</sequence>
<feature type="compositionally biased region" description="Basic and acidic residues" evidence="1">
    <location>
        <begin position="215"/>
        <end position="226"/>
    </location>
</feature>
<keyword evidence="3" id="KW-1185">Reference proteome</keyword>